<keyword evidence="6" id="KW-1185">Reference proteome</keyword>
<dbReference type="PANTHER" id="PTHR12760">
    <property type="entry name" value="TETRATRICOPEPTIDE REPEAT PROTEIN"/>
    <property type="match status" value="1"/>
</dbReference>
<evidence type="ECO:0000259" key="4">
    <source>
        <dbReference type="Pfam" id="PF22890"/>
    </source>
</evidence>
<dbReference type="STRING" id="1882483.A0A317Y0D0"/>
<accession>A0A317Y0D0</accession>
<dbReference type="InterPro" id="IPR019734">
    <property type="entry name" value="TPR_rpt"/>
</dbReference>
<gene>
    <name evidence="5" type="ORF">BCV70DRAFT_154919</name>
</gene>
<organism evidence="5 6">
    <name type="scientific">Testicularia cyperi</name>
    <dbReference type="NCBI Taxonomy" id="1882483"/>
    <lineage>
        <taxon>Eukaryota</taxon>
        <taxon>Fungi</taxon>
        <taxon>Dikarya</taxon>
        <taxon>Basidiomycota</taxon>
        <taxon>Ustilaginomycotina</taxon>
        <taxon>Ustilaginomycetes</taxon>
        <taxon>Ustilaginales</taxon>
        <taxon>Anthracoideaceae</taxon>
        <taxon>Testicularia</taxon>
    </lineage>
</organism>
<proteinExistence type="inferred from homology"/>
<evidence type="ECO:0000313" key="5">
    <source>
        <dbReference type="EMBL" id="PWZ03832.1"/>
    </source>
</evidence>
<keyword evidence="3" id="KW-0256">Endoplasmic reticulum</keyword>
<keyword evidence="2" id="KW-0802">TPR repeat</keyword>
<dbReference type="InParanoid" id="A0A317Y0D0"/>
<comment type="subunit">
    <text evidence="3">Component of the ER membrane protein complex (EMC).</text>
</comment>
<dbReference type="Proteomes" id="UP000246740">
    <property type="component" value="Unassembled WGS sequence"/>
</dbReference>
<keyword evidence="1" id="KW-0677">Repeat</keyword>
<sequence>MTSAAAFEVSGDPSTSHKAAVQWLAEQRRRPIRAPHKIVEYGEVVISQGGLSSLPDEELWSILEQVGIAAIELARWDLAELCIARVQSRFPASQRVASLQGMLLEGKGELSKALAFYDAQLEEDNTSLVLSRRRIAAIKSLGTSHPRGGPKKAIEALNLHLDIFYQDPEAWQELAELYADEGLYQQSAFALEEVLLQVPQNSFFHLKYAETLYTAGDVGKAYKAYLRVLEMCQSDKGSGSSSTQNIGGPFARALWGTKVTTSALLANTSLLRSSENSGAEDLDVSKVKKIDALVTSLLLNKVYAPSASSEASKPLRDAVRAVLSA</sequence>
<dbReference type="InterPro" id="IPR055217">
    <property type="entry name" value="TPR_EMC2"/>
</dbReference>
<dbReference type="Pfam" id="PF22890">
    <property type="entry name" value="TPR_EMC2"/>
    <property type="match status" value="1"/>
</dbReference>
<dbReference type="SUPFAM" id="SSF48452">
    <property type="entry name" value="TPR-like"/>
    <property type="match status" value="1"/>
</dbReference>
<comment type="similarity">
    <text evidence="3">Belongs to the EMC2 family.</text>
</comment>
<evidence type="ECO:0000256" key="1">
    <source>
        <dbReference type="ARBA" id="ARBA00022737"/>
    </source>
</evidence>
<reference evidence="5 6" key="1">
    <citation type="journal article" date="2018" name="Mol. Biol. Evol.">
        <title>Broad Genomic Sampling Reveals a Smut Pathogenic Ancestry of the Fungal Clade Ustilaginomycotina.</title>
        <authorList>
            <person name="Kijpornyongpan T."/>
            <person name="Mondo S.J."/>
            <person name="Barry K."/>
            <person name="Sandor L."/>
            <person name="Lee J."/>
            <person name="Lipzen A."/>
            <person name="Pangilinan J."/>
            <person name="LaButti K."/>
            <person name="Hainaut M."/>
            <person name="Henrissat B."/>
            <person name="Grigoriev I.V."/>
            <person name="Spatafora J.W."/>
            <person name="Aime M.C."/>
        </authorList>
    </citation>
    <scope>NUCLEOTIDE SEQUENCE [LARGE SCALE GENOMIC DNA]</scope>
    <source>
        <strain evidence="5 6">MCA 3645</strain>
    </source>
</reference>
<comment type="subcellular location">
    <subcellularLocation>
        <location evidence="3">Endoplasmic reticulum membrane</location>
        <topology evidence="3">Peripheral membrane protein</topology>
        <orientation evidence="3">Cytoplasmic side</orientation>
    </subcellularLocation>
</comment>
<name>A0A317Y0D0_9BASI</name>
<dbReference type="InterPro" id="IPR039856">
    <property type="entry name" value="EMC2-like"/>
</dbReference>
<dbReference type="GO" id="GO:0072546">
    <property type="term" value="C:EMC complex"/>
    <property type="evidence" value="ECO:0007669"/>
    <property type="project" value="UniProtKB-UniRule"/>
</dbReference>
<dbReference type="Gene3D" id="1.25.40.10">
    <property type="entry name" value="Tetratricopeptide repeat domain"/>
    <property type="match status" value="1"/>
</dbReference>
<dbReference type="OrthoDB" id="124397at2759"/>
<dbReference type="EMBL" id="KZ819188">
    <property type="protein sequence ID" value="PWZ03832.1"/>
    <property type="molecule type" value="Genomic_DNA"/>
</dbReference>
<dbReference type="SMART" id="SM00028">
    <property type="entry name" value="TPR"/>
    <property type="match status" value="4"/>
</dbReference>
<evidence type="ECO:0000256" key="2">
    <source>
        <dbReference type="ARBA" id="ARBA00022803"/>
    </source>
</evidence>
<keyword evidence="3" id="KW-0472">Membrane</keyword>
<dbReference type="FunCoup" id="A0A317Y0D0">
    <property type="interactions" value="202"/>
</dbReference>
<dbReference type="InterPro" id="IPR011990">
    <property type="entry name" value="TPR-like_helical_dom_sf"/>
</dbReference>
<evidence type="ECO:0000313" key="6">
    <source>
        <dbReference type="Proteomes" id="UP000246740"/>
    </source>
</evidence>
<evidence type="ECO:0000256" key="3">
    <source>
        <dbReference type="RuleBase" id="RU367091"/>
    </source>
</evidence>
<protein>
    <recommendedName>
        <fullName evidence="3">ER membrane protein complex subunit 2</fullName>
    </recommendedName>
</protein>
<dbReference type="AlphaFoldDB" id="A0A317Y0D0"/>
<comment type="function">
    <text evidence="3">Part of the endoplasmic reticulum membrane protein complex (EMC) that enables the energy-independent insertion into endoplasmic reticulum membranes of newly synthesized membrane proteins.</text>
</comment>
<feature type="domain" description="EMC2 TPR-like" evidence="4">
    <location>
        <begin position="97"/>
        <end position="211"/>
    </location>
</feature>